<evidence type="ECO:0000256" key="1">
    <source>
        <dbReference type="SAM" id="MobiDB-lite"/>
    </source>
</evidence>
<name>A0A8X6Q089_NEPPI</name>
<sequence>MMSGCSPLKGGGGGDGRDLHWVAAHSKSKGRPPRMNPQNTKLPWPLSLAPDTSSMRLKFLVRKEYGGICNRVILTDPSADSCQSLANREGRQYLPNGKTSCLPSEGLLLRSGEKKNETDPQRCSSAAGDSFEASR</sequence>
<dbReference type="AlphaFoldDB" id="A0A8X6Q089"/>
<feature type="region of interest" description="Disordered" evidence="1">
    <location>
        <begin position="1"/>
        <end position="47"/>
    </location>
</feature>
<feature type="compositionally biased region" description="Basic and acidic residues" evidence="1">
    <location>
        <begin position="111"/>
        <end position="120"/>
    </location>
</feature>
<organism evidence="2 3">
    <name type="scientific">Nephila pilipes</name>
    <name type="common">Giant wood spider</name>
    <name type="synonym">Nephila maculata</name>
    <dbReference type="NCBI Taxonomy" id="299642"/>
    <lineage>
        <taxon>Eukaryota</taxon>
        <taxon>Metazoa</taxon>
        <taxon>Ecdysozoa</taxon>
        <taxon>Arthropoda</taxon>
        <taxon>Chelicerata</taxon>
        <taxon>Arachnida</taxon>
        <taxon>Araneae</taxon>
        <taxon>Araneomorphae</taxon>
        <taxon>Entelegynae</taxon>
        <taxon>Araneoidea</taxon>
        <taxon>Nephilidae</taxon>
        <taxon>Nephila</taxon>
    </lineage>
</organism>
<evidence type="ECO:0000313" key="2">
    <source>
        <dbReference type="EMBL" id="GFT92482.1"/>
    </source>
</evidence>
<feature type="region of interest" description="Disordered" evidence="1">
    <location>
        <begin position="110"/>
        <end position="135"/>
    </location>
</feature>
<gene>
    <name evidence="2" type="ORF">NPIL_526021</name>
</gene>
<protein>
    <submittedName>
        <fullName evidence="2">Uncharacterized protein</fullName>
    </submittedName>
</protein>
<proteinExistence type="predicted"/>
<accession>A0A8X6Q089</accession>
<dbReference type="Proteomes" id="UP000887013">
    <property type="component" value="Unassembled WGS sequence"/>
</dbReference>
<evidence type="ECO:0000313" key="3">
    <source>
        <dbReference type="Proteomes" id="UP000887013"/>
    </source>
</evidence>
<keyword evidence="3" id="KW-1185">Reference proteome</keyword>
<reference evidence="2" key="1">
    <citation type="submission" date="2020-08" db="EMBL/GenBank/DDBJ databases">
        <title>Multicomponent nature underlies the extraordinary mechanical properties of spider dragline silk.</title>
        <authorList>
            <person name="Kono N."/>
            <person name="Nakamura H."/>
            <person name="Mori M."/>
            <person name="Yoshida Y."/>
            <person name="Ohtoshi R."/>
            <person name="Malay A.D."/>
            <person name="Moran D.A.P."/>
            <person name="Tomita M."/>
            <person name="Numata K."/>
            <person name="Arakawa K."/>
        </authorList>
    </citation>
    <scope>NUCLEOTIDE SEQUENCE</scope>
</reference>
<dbReference type="EMBL" id="BMAW01121092">
    <property type="protein sequence ID" value="GFT92482.1"/>
    <property type="molecule type" value="Genomic_DNA"/>
</dbReference>
<comment type="caution">
    <text evidence="2">The sequence shown here is derived from an EMBL/GenBank/DDBJ whole genome shotgun (WGS) entry which is preliminary data.</text>
</comment>